<organism evidence="2 3">
    <name type="scientific">Dyella choica</name>
    <dbReference type="NCBI Taxonomy" id="1927959"/>
    <lineage>
        <taxon>Bacteria</taxon>
        <taxon>Pseudomonadati</taxon>
        <taxon>Pseudomonadota</taxon>
        <taxon>Gammaproteobacteria</taxon>
        <taxon>Lysobacterales</taxon>
        <taxon>Rhodanobacteraceae</taxon>
        <taxon>Dyella</taxon>
    </lineage>
</organism>
<dbReference type="InterPro" id="IPR018306">
    <property type="entry name" value="Phage_T5_Orf172_DNA-bd"/>
</dbReference>
<name>A0A432MCF5_9GAMM</name>
<dbReference type="SMART" id="SM00974">
    <property type="entry name" value="T5orf172"/>
    <property type="match status" value="1"/>
</dbReference>
<dbReference type="EMBL" id="RYYV01000001">
    <property type="protein sequence ID" value="RUL79916.1"/>
    <property type="molecule type" value="Genomic_DNA"/>
</dbReference>
<keyword evidence="3" id="KW-1185">Reference proteome</keyword>
<evidence type="ECO:0000259" key="1">
    <source>
        <dbReference type="SMART" id="SM00974"/>
    </source>
</evidence>
<sequence>MTIPFAPTRSYVYNASRYELLPKLAEIAKAFGDQPFLLRDLSKPLLAETYTAEQLAMTAKKAKSDGVDKLSNIFGFYIPFLAENLKVFENLGAGRFRNISLEEELAEADAVAVDVDSNDAGIIYAYTFPSIKKADSKFPIKIGFTTTGDADARVAQQCKQTCCFEFPIILRTWDVPRVGAVEDAIHSTLEARGSKRQAPGAEWFDTTLEEIESVIKFIQPQARATART</sequence>
<reference evidence="2 3" key="1">
    <citation type="submission" date="2018-12" db="EMBL/GenBank/DDBJ databases">
        <title>Dyella dinghuensis sp. nov. DHOA06 and Dyella choica sp. nov. 4M-K27, isolated from forest soil.</title>
        <authorList>
            <person name="Qiu L.-H."/>
            <person name="Gao Z.-H."/>
        </authorList>
    </citation>
    <scope>NUCLEOTIDE SEQUENCE [LARGE SCALE GENOMIC DNA]</scope>
    <source>
        <strain evidence="2 3">4M-K27</strain>
    </source>
</reference>
<dbReference type="Pfam" id="PF10544">
    <property type="entry name" value="T5orf172"/>
    <property type="match status" value="1"/>
</dbReference>
<gene>
    <name evidence="2" type="ORF">EKH80_01625</name>
</gene>
<dbReference type="RefSeq" id="WP_126682967.1">
    <property type="nucleotide sequence ID" value="NZ_RYYV01000001.1"/>
</dbReference>
<evidence type="ECO:0000313" key="2">
    <source>
        <dbReference type="EMBL" id="RUL79916.1"/>
    </source>
</evidence>
<accession>A0A432MCF5</accession>
<feature type="domain" description="Bacteriophage T5 Orf172 DNA-binding" evidence="1">
    <location>
        <begin position="134"/>
        <end position="218"/>
    </location>
</feature>
<proteinExistence type="predicted"/>
<comment type="caution">
    <text evidence="2">The sequence shown here is derived from an EMBL/GenBank/DDBJ whole genome shotgun (WGS) entry which is preliminary data.</text>
</comment>
<dbReference type="AlphaFoldDB" id="A0A432MCF5"/>
<evidence type="ECO:0000313" key="3">
    <source>
        <dbReference type="Proteomes" id="UP000274358"/>
    </source>
</evidence>
<protein>
    <submittedName>
        <fullName evidence="2">GIY-YIG nuclease family protein</fullName>
    </submittedName>
</protein>
<dbReference type="Proteomes" id="UP000274358">
    <property type="component" value="Unassembled WGS sequence"/>
</dbReference>